<gene>
    <name evidence="2" type="ORF">MM415A01172_0014</name>
    <name evidence="1" type="ORF">MM415B00797_0014</name>
</gene>
<accession>A0A6M3IXA3</accession>
<sequence length="239" mass="27149">MILANFIDKILSLGKIQIHTIGELEYSKEALYRIKSPDQTNPKPRIFQTLMGLVEYISEIQDSEEPEDLFIIVQSPVEVNLLGPMDPDNDNIQFHYAQATLPVKNFAFNTWHSLEDFILQLMSMFHDTDDRQNILAVLSSLANKHIVENNDDQFSQSLQIKTGLTTKAMVEVKNPVLLKPFRTFREVAQPKSNFILRYQNRNDSISAALFEADGGAWQLAAIQNIKAWLVANTKISVIG</sequence>
<protein>
    <submittedName>
        <fullName evidence="1">Uncharacterized protein</fullName>
    </submittedName>
</protein>
<proteinExistence type="predicted"/>
<dbReference type="EMBL" id="MT142313">
    <property type="protein sequence ID" value="QJA77979.1"/>
    <property type="molecule type" value="Genomic_DNA"/>
</dbReference>
<evidence type="ECO:0000313" key="2">
    <source>
        <dbReference type="EMBL" id="QJA77979.1"/>
    </source>
</evidence>
<name>A0A6M3IXA3_9ZZZZ</name>
<evidence type="ECO:0000313" key="1">
    <source>
        <dbReference type="EMBL" id="QJA62299.1"/>
    </source>
</evidence>
<dbReference type="EMBL" id="MT141467">
    <property type="protein sequence ID" value="QJA62299.1"/>
    <property type="molecule type" value="Genomic_DNA"/>
</dbReference>
<organism evidence="1">
    <name type="scientific">viral metagenome</name>
    <dbReference type="NCBI Taxonomy" id="1070528"/>
    <lineage>
        <taxon>unclassified sequences</taxon>
        <taxon>metagenomes</taxon>
        <taxon>organismal metagenomes</taxon>
    </lineage>
</organism>
<reference evidence="1" key="1">
    <citation type="submission" date="2020-03" db="EMBL/GenBank/DDBJ databases">
        <title>The deep terrestrial virosphere.</title>
        <authorList>
            <person name="Holmfeldt K."/>
            <person name="Nilsson E."/>
            <person name="Simone D."/>
            <person name="Lopez-Fernandez M."/>
            <person name="Wu X."/>
            <person name="de Brujin I."/>
            <person name="Lundin D."/>
            <person name="Andersson A."/>
            <person name="Bertilsson S."/>
            <person name="Dopson M."/>
        </authorList>
    </citation>
    <scope>NUCLEOTIDE SEQUENCE</scope>
    <source>
        <strain evidence="2">MM415A01172</strain>
        <strain evidence="1">MM415B00797</strain>
    </source>
</reference>
<dbReference type="AlphaFoldDB" id="A0A6M3IXA3"/>